<name>A0A9X4PFX2_9PAST</name>
<proteinExistence type="predicted"/>
<sequence length="66" mass="7690">MDVNSKLDLKEQINISINLMMDCLEMLDCDDIGAALQMWQVAIDKAKETRIRIIRSRFSKDFIENV</sequence>
<organism evidence="1 2">
    <name type="scientific">Volucribacter amazonae</name>
    <dbReference type="NCBI Taxonomy" id="256731"/>
    <lineage>
        <taxon>Bacteria</taxon>
        <taxon>Pseudomonadati</taxon>
        <taxon>Pseudomonadota</taxon>
        <taxon>Gammaproteobacteria</taxon>
        <taxon>Pasteurellales</taxon>
        <taxon>Pasteurellaceae</taxon>
        <taxon>Volucribacter</taxon>
    </lineage>
</organism>
<comment type="caution">
    <text evidence="1">The sequence shown here is derived from an EMBL/GenBank/DDBJ whole genome shotgun (WGS) entry which is preliminary data.</text>
</comment>
<reference evidence="1" key="1">
    <citation type="submission" date="2016-03" db="EMBL/GenBank/DDBJ databases">
        <title>Co-evolution between Pasteurellaceae and their hosts.</title>
        <authorList>
            <person name="Hansen M.J."/>
            <person name="Bojesen A.M."/>
            <person name="Planet P."/>
        </authorList>
    </citation>
    <scope>NUCLEOTIDE SEQUENCE</scope>
    <source>
        <strain evidence="1">146/S8/89</strain>
    </source>
</reference>
<evidence type="ECO:0000313" key="1">
    <source>
        <dbReference type="EMBL" id="MDG6894445.1"/>
    </source>
</evidence>
<dbReference type="EMBL" id="LWID01000001">
    <property type="protein sequence ID" value="MDG6894445.1"/>
    <property type="molecule type" value="Genomic_DNA"/>
</dbReference>
<gene>
    <name evidence="1" type="ORF">A6A20_02105</name>
</gene>
<dbReference type="RefSeq" id="WP_279571921.1">
    <property type="nucleotide sequence ID" value="NZ_LWID01000001.1"/>
</dbReference>
<evidence type="ECO:0000313" key="2">
    <source>
        <dbReference type="Proteomes" id="UP001155500"/>
    </source>
</evidence>
<dbReference type="Proteomes" id="UP001155500">
    <property type="component" value="Unassembled WGS sequence"/>
</dbReference>
<accession>A0A9X4PFX2</accession>
<protein>
    <submittedName>
        <fullName evidence="1">Uncharacterized protein</fullName>
    </submittedName>
</protein>
<dbReference type="AlphaFoldDB" id="A0A9X4PFX2"/>
<keyword evidence="2" id="KW-1185">Reference proteome</keyword>